<dbReference type="AlphaFoldDB" id="A0A7C5JXK3"/>
<organism evidence="2">
    <name type="scientific">Thermococcus litoralis</name>
    <dbReference type="NCBI Taxonomy" id="2265"/>
    <lineage>
        <taxon>Archaea</taxon>
        <taxon>Methanobacteriati</taxon>
        <taxon>Methanobacteriota</taxon>
        <taxon>Thermococci</taxon>
        <taxon>Thermococcales</taxon>
        <taxon>Thermococcaceae</taxon>
        <taxon>Thermococcus</taxon>
    </lineage>
</organism>
<dbReference type="Proteomes" id="UP000886217">
    <property type="component" value="Unassembled WGS sequence"/>
</dbReference>
<name>A0A7C5JXK3_THELI</name>
<comment type="caution">
    <text evidence="2">The sequence shown here is derived from an EMBL/GenBank/DDBJ whole genome shotgun (WGS) entry which is preliminary data.</text>
</comment>
<feature type="transmembrane region" description="Helical" evidence="1">
    <location>
        <begin position="50"/>
        <end position="67"/>
    </location>
</feature>
<sequence>MNPLYLALSIFSLLLAIYLNRSNRREIGLIASGFAGGFAFLFAFEKSYPAPLIFAGGFVATIFFELLRFRPMQRD</sequence>
<reference evidence="2" key="1">
    <citation type="journal article" date="2020" name="mSystems">
        <title>Genome- and Community-Level Interaction Insights into Carbon Utilization and Element Cycling Functions of Hydrothermarchaeota in Hydrothermal Sediment.</title>
        <authorList>
            <person name="Zhou Z."/>
            <person name="Liu Y."/>
            <person name="Xu W."/>
            <person name="Pan J."/>
            <person name="Luo Z.H."/>
            <person name="Li M."/>
        </authorList>
    </citation>
    <scope>NUCLEOTIDE SEQUENCE [LARGE SCALE GENOMIC DNA]</scope>
    <source>
        <strain evidence="2">HyVt-93</strain>
    </source>
</reference>
<feature type="transmembrane region" description="Helical" evidence="1">
    <location>
        <begin position="5"/>
        <end position="20"/>
    </location>
</feature>
<dbReference type="EMBL" id="DRTU01000284">
    <property type="protein sequence ID" value="HHI01195.1"/>
    <property type="molecule type" value="Genomic_DNA"/>
</dbReference>
<keyword evidence="1" id="KW-1133">Transmembrane helix</keyword>
<keyword evidence="1" id="KW-0472">Membrane</keyword>
<feature type="transmembrane region" description="Helical" evidence="1">
    <location>
        <begin position="27"/>
        <end position="44"/>
    </location>
</feature>
<accession>A0A7C5JXK3</accession>
<evidence type="ECO:0000256" key="1">
    <source>
        <dbReference type="SAM" id="Phobius"/>
    </source>
</evidence>
<protein>
    <submittedName>
        <fullName evidence="2">Uncharacterized protein</fullName>
    </submittedName>
</protein>
<gene>
    <name evidence="2" type="ORF">ENL40_07010</name>
</gene>
<evidence type="ECO:0000313" key="2">
    <source>
        <dbReference type="EMBL" id="HHI01195.1"/>
    </source>
</evidence>
<proteinExistence type="predicted"/>
<keyword evidence="1" id="KW-0812">Transmembrane</keyword>